<dbReference type="InterPro" id="IPR036855">
    <property type="entry name" value="Znf_CCCH_sf"/>
</dbReference>
<evidence type="ECO:0000313" key="9">
    <source>
        <dbReference type="Proteomes" id="UP000525078"/>
    </source>
</evidence>
<sequence length="547" mass="61944">MKKSNLIKSRTFDNMRPKIFNSWVPETHLCQIIFESSNEYELFNKVKSFNSKDSPTKISMTSQEKIEEKLLKPSYVSYIPWKFPPKVVLIPSWRVLNGEESEEIHHQNWRESRVLEAFYPRHSSIPTSSCVSAEVENEHYDDSQTPLIPSIPIEEEEEKEVSPSLATTTSSQVQSDQTSSTKPSFNLLNKILSDPQTIEKFRQNGLAITTSSQVQCDQTSSTKPSFNLLNKILSDPQTIEKFRQNGLAITTSSQVQCDQTSSTKPSFNLLNKILSDPQTIEKFRQNGLAITTSSQVQCDQTSSTKPSFNLLNKILSDPQTIKKFRQNGLAITTSSQVQCDQTSSTKPSSNLLNKILTDPQTIEKLRQNGLATTTSSQVQCDQTSSTKPSFNLLNKILSDPQTIEKLRQNGLIPPATTTTITAPVPAPAPSYVDVNSVSKDLFTTTNPMPPMKDLNYYRNLIRQHGCEKVDEHKEQSDPKSKPLNNYKPKRELRWKKLKPCIFYKTSKGCRNGDKCPYQHDDVPPTQWSVTKDLETHNAKRMRLNVQC</sequence>
<dbReference type="Proteomes" id="UP000525078">
    <property type="component" value="Unassembled WGS sequence"/>
</dbReference>
<dbReference type="SUPFAM" id="SSF90229">
    <property type="entry name" value="CCCH zinc finger"/>
    <property type="match status" value="1"/>
</dbReference>
<evidence type="ECO:0000256" key="3">
    <source>
        <dbReference type="ARBA" id="ARBA00022833"/>
    </source>
</evidence>
<dbReference type="PANTHER" id="PTHR33400:SF9">
    <property type="entry name" value="C3H1-TYPE DOMAIN-CONTAINING PROTEIN"/>
    <property type="match status" value="1"/>
</dbReference>
<evidence type="ECO:0000256" key="1">
    <source>
        <dbReference type="ARBA" id="ARBA00022723"/>
    </source>
</evidence>
<dbReference type="PANTHER" id="PTHR33400">
    <property type="entry name" value="ZINC FINGER CCCH DOMAIN-CONTAINING PROTEIN 6-RELATED"/>
    <property type="match status" value="1"/>
</dbReference>
<proteinExistence type="predicted"/>
<dbReference type="EMBL" id="JAATIP010000053">
    <property type="protein sequence ID" value="KAF4383234.1"/>
    <property type="molecule type" value="Genomic_DNA"/>
</dbReference>
<keyword evidence="1 5" id="KW-0479">Metal-binding</keyword>
<feature type="compositionally biased region" description="Low complexity" evidence="6">
    <location>
        <begin position="162"/>
        <end position="181"/>
    </location>
</feature>
<accession>A0A7J6GJX7</accession>
<feature type="region of interest" description="Disordered" evidence="6">
    <location>
        <begin position="469"/>
        <end position="488"/>
    </location>
</feature>
<evidence type="ECO:0000313" key="8">
    <source>
        <dbReference type="EMBL" id="KAF4383234.1"/>
    </source>
</evidence>
<feature type="domain" description="C3H1-type" evidence="7">
    <location>
        <begin position="494"/>
        <end position="522"/>
    </location>
</feature>
<reference evidence="8 9" key="1">
    <citation type="journal article" date="2020" name="bioRxiv">
        <title>Sequence and annotation of 42 cannabis genomes reveals extensive copy number variation in cannabinoid synthesis and pathogen resistance genes.</title>
        <authorList>
            <person name="Mckernan K.J."/>
            <person name="Helbert Y."/>
            <person name="Kane L.T."/>
            <person name="Ebling H."/>
            <person name="Zhang L."/>
            <person name="Liu B."/>
            <person name="Eaton Z."/>
            <person name="Mclaughlin S."/>
            <person name="Kingan S."/>
            <person name="Baybayan P."/>
            <person name="Concepcion G."/>
            <person name="Jordan M."/>
            <person name="Riva A."/>
            <person name="Barbazuk W."/>
            <person name="Harkins T."/>
        </authorList>
    </citation>
    <scope>NUCLEOTIDE SEQUENCE [LARGE SCALE GENOMIC DNA]</scope>
    <source>
        <strain evidence="9">cv. Jamaican Lion 4</strain>
        <tissue evidence="8">Leaf</tissue>
    </source>
</reference>
<comment type="caution">
    <text evidence="8">The sequence shown here is derived from an EMBL/GenBank/DDBJ whole genome shotgun (WGS) entry which is preliminary data.</text>
</comment>
<dbReference type="InterPro" id="IPR000571">
    <property type="entry name" value="Znf_CCCH"/>
</dbReference>
<feature type="region of interest" description="Disordered" evidence="6">
    <location>
        <begin position="155"/>
        <end position="182"/>
    </location>
</feature>
<keyword evidence="3 5" id="KW-0862">Zinc</keyword>
<dbReference type="GO" id="GO:0003677">
    <property type="term" value="F:DNA binding"/>
    <property type="evidence" value="ECO:0007669"/>
    <property type="project" value="UniProtKB-KW"/>
</dbReference>
<evidence type="ECO:0000259" key="7">
    <source>
        <dbReference type="PROSITE" id="PS50103"/>
    </source>
</evidence>
<evidence type="ECO:0000256" key="5">
    <source>
        <dbReference type="PROSITE-ProRule" id="PRU00723"/>
    </source>
</evidence>
<evidence type="ECO:0000256" key="4">
    <source>
        <dbReference type="ARBA" id="ARBA00023125"/>
    </source>
</evidence>
<protein>
    <recommendedName>
        <fullName evidence="7">C3H1-type domain-containing protein</fullName>
    </recommendedName>
</protein>
<dbReference type="GO" id="GO:0008270">
    <property type="term" value="F:zinc ion binding"/>
    <property type="evidence" value="ECO:0007669"/>
    <property type="project" value="UniProtKB-KW"/>
</dbReference>
<dbReference type="AlphaFoldDB" id="A0A7J6GJX7"/>
<keyword evidence="2 5" id="KW-0863">Zinc-finger</keyword>
<organism evidence="8 9">
    <name type="scientific">Cannabis sativa</name>
    <name type="common">Hemp</name>
    <name type="synonym">Marijuana</name>
    <dbReference type="NCBI Taxonomy" id="3483"/>
    <lineage>
        <taxon>Eukaryota</taxon>
        <taxon>Viridiplantae</taxon>
        <taxon>Streptophyta</taxon>
        <taxon>Embryophyta</taxon>
        <taxon>Tracheophyta</taxon>
        <taxon>Spermatophyta</taxon>
        <taxon>Magnoliopsida</taxon>
        <taxon>eudicotyledons</taxon>
        <taxon>Gunneridae</taxon>
        <taxon>Pentapetalae</taxon>
        <taxon>rosids</taxon>
        <taxon>fabids</taxon>
        <taxon>Rosales</taxon>
        <taxon>Cannabaceae</taxon>
        <taxon>Cannabis</taxon>
    </lineage>
</organism>
<evidence type="ECO:0000256" key="6">
    <source>
        <dbReference type="SAM" id="MobiDB-lite"/>
    </source>
</evidence>
<name>A0A7J6GJX7_CANSA</name>
<evidence type="ECO:0000256" key="2">
    <source>
        <dbReference type="ARBA" id="ARBA00022771"/>
    </source>
</evidence>
<dbReference type="PROSITE" id="PS50103">
    <property type="entry name" value="ZF_C3H1"/>
    <property type="match status" value="1"/>
</dbReference>
<feature type="zinc finger region" description="C3H1-type" evidence="5">
    <location>
        <begin position="494"/>
        <end position="522"/>
    </location>
</feature>
<feature type="compositionally biased region" description="Basic and acidic residues" evidence="6">
    <location>
        <begin position="469"/>
        <end position="480"/>
    </location>
</feature>
<keyword evidence="4" id="KW-0238">DNA-binding</keyword>
<gene>
    <name evidence="8" type="ORF">F8388_009265</name>
</gene>